<organism evidence="2 3">
    <name type="scientific">Bosea thiooxidans</name>
    <dbReference type="NCBI Taxonomy" id="53254"/>
    <lineage>
        <taxon>Bacteria</taxon>
        <taxon>Pseudomonadati</taxon>
        <taxon>Pseudomonadota</taxon>
        <taxon>Alphaproteobacteria</taxon>
        <taxon>Hyphomicrobiales</taxon>
        <taxon>Boseaceae</taxon>
        <taxon>Bosea</taxon>
    </lineage>
</organism>
<dbReference type="InterPro" id="IPR051604">
    <property type="entry name" value="Ergot_Alk_Oxidoreductase"/>
</dbReference>
<evidence type="ECO:0000313" key="2">
    <source>
        <dbReference type="EMBL" id="KQK29904.1"/>
    </source>
</evidence>
<dbReference type="Gene3D" id="3.40.50.720">
    <property type="entry name" value="NAD(P)-binding Rossmann-like Domain"/>
    <property type="match status" value="1"/>
</dbReference>
<gene>
    <name evidence="2" type="ORF">ARD30_15720</name>
</gene>
<dbReference type="STRING" id="53254.SAMN05660750_01881"/>
<dbReference type="SUPFAM" id="SSF51735">
    <property type="entry name" value="NAD(P)-binding Rossmann-fold domains"/>
    <property type="match status" value="1"/>
</dbReference>
<accession>A0A0Q3I4Y2</accession>
<comment type="caution">
    <text evidence="2">The sequence shown here is derived from an EMBL/GenBank/DDBJ whole genome shotgun (WGS) entry which is preliminary data.</text>
</comment>
<dbReference type="PANTHER" id="PTHR43162">
    <property type="match status" value="1"/>
</dbReference>
<dbReference type="PANTHER" id="PTHR43162:SF1">
    <property type="entry name" value="PRESTALK A DIFFERENTIATION PROTEIN A"/>
    <property type="match status" value="1"/>
</dbReference>
<reference evidence="2 3" key="1">
    <citation type="submission" date="2015-10" db="EMBL/GenBank/DDBJ databases">
        <title>Draft genome of Bosea thiooxidans.</title>
        <authorList>
            <person name="Wang X."/>
        </authorList>
    </citation>
    <scope>NUCLEOTIDE SEQUENCE [LARGE SCALE GENOMIC DNA]</scope>
    <source>
        <strain evidence="2 3">CGMCC 9174</strain>
    </source>
</reference>
<protein>
    <submittedName>
        <fullName evidence="2">NmrA family transcriptional regulator</fullName>
    </submittedName>
</protein>
<dbReference type="Pfam" id="PF05368">
    <property type="entry name" value="NmrA"/>
    <property type="match status" value="1"/>
</dbReference>
<name>A0A0Q3I4Y2_9HYPH</name>
<keyword evidence="3" id="KW-1185">Reference proteome</keyword>
<feature type="domain" description="NmrA-like" evidence="1">
    <location>
        <begin position="3"/>
        <end position="274"/>
    </location>
</feature>
<dbReference type="AlphaFoldDB" id="A0A0Q3I4Y2"/>
<dbReference type="InterPro" id="IPR008030">
    <property type="entry name" value="NmrA-like"/>
</dbReference>
<dbReference type="RefSeq" id="WP_055728704.1">
    <property type="nucleotide sequence ID" value="NZ_LMAR01000044.1"/>
</dbReference>
<dbReference type="InterPro" id="IPR036291">
    <property type="entry name" value="NAD(P)-bd_dom_sf"/>
</dbReference>
<dbReference type="Gene3D" id="3.90.25.10">
    <property type="entry name" value="UDP-galactose 4-epimerase, domain 1"/>
    <property type="match status" value="1"/>
</dbReference>
<evidence type="ECO:0000313" key="3">
    <source>
        <dbReference type="Proteomes" id="UP000051562"/>
    </source>
</evidence>
<dbReference type="EMBL" id="LMAR01000044">
    <property type="protein sequence ID" value="KQK29904.1"/>
    <property type="molecule type" value="Genomic_DNA"/>
</dbReference>
<dbReference type="Proteomes" id="UP000051562">
    <property type="component" value="Unassembled WGS sequence"/>
</dbReference>
<evidence type="ECO:0000259" key="1">
    <source>
        <dbReference type="Pfam" id="PF05368"/>
    </source>
</evidence>
<proteinExistence type="predicted"/>
<sequence length="291" mass="30680">MFVILGATGKVGRSTISELRRSGAPVTAVVRNAEAAQDLQASGCKIAVADIRDSSALGKAMLDATAVQVICPTSTRAEDASSEMQAAITAIAAALDAARPRSILAISDYGAHLASGTGITLTFRCLEDELKKLNVPLTFVRSAEHMQNWSRLAKQATRSGVLPSLHHPISKRFPTVSASDVGLLSAELLMSAGDVPLRIVHAEGPERYSTEDVARILGELVDRQITAKELPQAEWVPALVGGGLSSSYANLVAETYQAHNAGRIDVEQDVGETATGQTTMREVLALIIGGR</sequence>